<evidence type="ECO:0000256" key="2">
    <source>
        <dbReference type="ARBA" id="ARBA00023125"/>
    </source>
</evidence>
<dbReference type="Pfam" id="PF17937">
    <property type="entry name" value="TetR_C_28"/>
    <property type="match status" value="1"/>
</dbReference>
<evidence type="ECO:0000256" key="3">
    <source>
        <dbReference type="ARBA" id="ARBA00023163"/>
    </source>
</evidence>
<dbReference type="PRINTS" id="PR00455">
    <property type="entry name" value="HTHTETR"/>
</dbReference>
<dbReference type="InterPro" id="IPR009057">
    <property type="entry name" value="Homeodomain-like_sf"/>
</dbReference>
<dbReference type="InterPro" id="IPR050109">
    <property type="entry name" value="HTH-type_TetR-like_transc_reg"/>
</dbReference>
<name>A0ABX3HQX2_PAEBO</name>
<keyword evidence="2 4" id="KW-0238">DNA-binding</keyword>
<keyword evidence="7" id="KW-1185">Reference proteome</keyword>
<dbReference type="PANTHER" id="PTHR30055:SF234">
    <property type="entry name" value="HTH-TYPE TRANSCRIPTIONAL REGULATOR BETI"/>
    <property type="match status" value="1"/>
</dbReference>
<keyword evidence="1" id="KW-0805">Transcription regulation</keyword>
<evidence type="ECO:0000259" key="5">
    <source>
        <dbReference type="PROSITE" id="PS50977"/>
    </source>
</evidence>
<dbReference type="Gene3D" id="1.10.357.10">
    <property type="entry name" value="Tetracycline Repressor, domain 2"/>
    <property type="match status" value="1"/>
</dbReference>
<dbReference type="PROSITE" id="PS50977">
    <property type="entry name" value="HTH_TETR_2"/>
    <property type="match status" value="1"/>
</dbReference>
<proteinExistence type="predicted"/>
<reference evidence="6 7" key="1">
    <citation type="submission" date="2016-10" db="EMBL/GenBank/DDBJ databases">
        <title>Paenibacillus species isolates.</title>
        <authorList>
            <person name="Beno S.M."/>
        </authorList>
    </citation>
    <scope>NUCLEOTIDE SEQUENCE [LARGE SCALE GENOMIC DNA]</scope>
    <source>
        <strain evidence="6 7">FSL H7-0744</strain>
    </source>
</reference>
<feature type="DNA-binding region" description="H-T-H motif" evidence="4">
    <location>
        <begin position="19"/>
        <end position="38"/>
    </location>
</feature>
<dbReference type="SUPFAM" id="SSF48498">
    <property type="entry name" value="Tetracyclin repressor-like, C-terminal domain"/>
    <property type="match status" value="1"/>
</dbReference>
<organism evidence="6 7">
    <name type="scientific">Paenibacillus borealis</name>
    <dbReference type="NCBI Taxonomy" id="160799"/>
    <lineage>
        <taxon>Bacteria</taxon>
        <taxon>Bacillati</taxon>
        <taxon>Bacillota</taxon>
        <taxon>Bacilli</taxon>
        <taxon>Bacillales</taxon>
        <taxon>Paenibacillaceae</taxon>
        <taxon>Paenibacillus</taxon>
    </lineage>
</organism>
<dbReference type="PANTHER" id="PTHR30055">
    <property type="entry name" value="HTH-TYPE TRANSCRIPTIONAL REGULATOR RUTR"/>
    <property type="match status" value="1"/>
</dbReference>
<accession>A0ABX3HQX2</accession>
<evidence type="ECO:0000256" key="4">
    <source>
        <dbReference type="PROSITE-ProRule" id="PRU00335"/>
    </source>
</evidence>
<dbReference type="InterPro" id="IPR041479">
    <property type="entry name" value="TetR_CgmR_C"/>
</dbReference>
<dbReference type="Proteomes" id="UP000187412">
    <property type="component" value="Unassembled WGS sequence"/>
</dbReference>
<evidence type="ECO:0000313" key="6">
    <source>
        <dbReference type="EMBL" id="OMD51976.1"/>
    </source>
</evidence>
<dbReference type="InterPro" id="IPR036271">
    <property type="entry name" value="Tet_transcr_reg_TetR-rel_C_sf"/>
</dbReference>
<comment type="caution">
    <text evidence="6">The sequence shown here is derived from an EMBL/GenBank/DDBJ whole genome shotgun (WGS) entry which is preliminary data.</text>
</comment>
<evidence type="ECO:0000256" key="1">
    <source>
        <dbReference type="ARBA" id="ARBA00023015"/>
    </source>
</evidence>
<evidence type="ECO:0000313" key="7">
    <source>
        <dbReference type="Proteomes" id="UP000187412"/>
    </source>
</evidence>
<sequence>MILQAASSIVRDQGVEHLTLEAVAKAANVSKGGLLYHFPNKEQLVSGMVDELTRNFTEDVQSRVEHDQQQAGKWSRAYIESTFYGFGEGSDMNSVLAAALFTNPGLLTNMQEKYAEWQHNFENDGVDPLRATIARLATDGLWFAEKFGLAPPDLELKERIYKELMDGVKEEK</sequence>
<protein>
    <submittedName>
        <fullName evidence="6">TetR family transcriptional regulator</fullName>
    </submittedName>
</protein>
<keyword evidence="3" id="KW-0804">Transcription</keyword>
<feature type="domain" description="HTH tetR-type" evidence="5">
    <location>
        <begin position="1"/>
        <end position="56"/>
    </location>
</feature>
<dbReference type="SUPFAM" id="SSF46689">
    <property type="entry name" value="Homeodomain-like"/>
    <property type="match status" value="1"/>
</dbReference>
<dbReference type="Pfam" id="PF00440">
    <property type="entry name" value="TetR_N"/>
    <property type="match status" value="1"/>
</dbReference>
<dbReference type="InterPro" id="IPR001647">
    <property type="entry name" value="HTH_TetR"/>
</dbReference>
<dbReference type="EMBL" id="MPTB01000004">
    <property type="protein sequence ID" value="OMD51976.1"/>
    <property type="molecule type" value="Genomic_DNA"/>
</dbReference>
<gene>
    <name evidence="6" type="ORF">BSK56_04545</name>
</gene>